<reference evidence="1 2" key="1">
    <citation type="journal article" date="2010" name="Science">
        <title>Genomic comparison of the ants Camponotus floridanus and Harpegnathos saltator.</title>
        <authorList>
            <person name="Bonasio R."/>
            <person name="Zhang G."/>
            <person name="Ye C."/>
            <person name="Mutti N.S."/>
            <person name="Fang X."/>
            <person name="Qin N."/>
            <person name="Donahue G."/>
            <person name="Yang P."/>
            <person name="Li Q."/>
            <person name="Li C."/>
            <person name="Zhang P."/>
            <person name="Huang Z."/>
            <person name="Berger S.L."/>
            <person name="Reinberg D."/>
            <person name="Wang J."/>
            <person name="Liebig J."/>
        </authorList>
    </citation>
    <scope>NUCLEOTIDE SEQUENCE [LARGE SCALE GENOMIC DNA]</scope>
    <source>
        <strain evidence="1 2">R22 G/1</strain>
    </source>
</reference>
<dbReference type="InterPro" id="IPR036397">
    <property type="entry name" value="RNaseH_sf"/>
</dbReference>
<evidence type="ECO:0000313" key="1">
    <source>
        <dbReference type="EMBL" id="EFN89906.1"/>
    </source>
</evidence>
<dbReference type="EMBL" id="GL445255">
    <property type="protein sequence ID" value="EFN89906.1"/>
    <property type="molecule type" value="Genomic_DNA"/>
</dbReference>
<dbReference type="InParanoid" id="E2B320"/>
<accession>E2B320</accession>
<dbReference type="GO" id="GO:0003676">
    <property type="term" value="F:nucleic acid binding"/>
    <property type="evidence" value="ECO:0007669"/>
    <property type="project" value="InterPro"/>
</dbReference>
<dbReference type="Gene3D" id="3.30.420.10">
    <property type="entry name" value="Ribonuclease H-like superfamily/Ribonuclease H"/>
    <property type="match status" value="1"/>
</dbReference>
<feature type="non-terminal residue" evidence="1">
    <location>
        <position position="1"/>
    </location>
</feature>
<name>E2B320_HARSA</name>
<dbReference type="Proteomes" id="UP000008237">
    <property type="component" value="Unassembled WGS sequence"/>
</dbReference>
<dbReference type="AlphaFoldDB" id="E2B320"/>
<feature type="non-terminal residue" evidence="1">
    <location>
        <position position="46"/>
    </location>
</feature>
<organism evidence="2">
    <name type="scientific">Harpegnathos saltator</name>
    <name type="common">Jerdon's jumping ant</name>
    <dbReference type="NCBI Taxonomy" id="610380"/>
    <lineage>
        <taxon>Eukaryota</taxon>
        <taxon>Metazoa</taxon>
        <taxon>Ecdysozoa</taxon>
        <taxon>Arthropoda</taxon>
        <taxon>Hexapoda</taxon>
        <taxon>Insecta</taxon>
        <taxon>Pterygota</taxon>
        <taxon>Neoptera</taxon>
        <taxon>Endopterygota</taxon>
        <taxon>Hymenoptera</taxon>
        <taxon>Apocrita</taxon>
        <taxon>Aculeata</taxon>
        <taxon>Formicoidea</taxon>
        <taxon>Formicidae</taxon>
        <taxon>Ponerinae</taxon>
        <taxon>Ponerini</taxon>
        <taxon>Harpegnathos</taxon>
    </lineage>
</organism>
<sequence>PLKARCLKPLDFFLWGYIKNKVYFTKPRNLDEFQQQIIGECAAIPS</sequence>
<gene>
    <name evidence="1" type="ORF">EAI_00959</name>
</gene>
<proteinExistence type="predicted"/>
<keyword evidence="2" id="KW-1185">Reference proteome</keyword>
<protein>
    <recommendedName>
        <fullName evidence="3">Histone-lysine N-methyltransferase SETMAR</fullName>
    </recommendedName>
</protein>
<evidence type="ECO:0000313" key="2">
    <source>
        <dbReference type="Proteomes" id="UP000008237"/>
    </source>
</evidence>
<evidence type="ECO:0008006" key="3">
    <source>
        <dbReference type="Google" id="ProtNLM"/>
    </source>
</evidence>